<dbReference type="GeneID" id="10277954"/>
<dbReference type="Proteomes" id="UP000007490">
    <property type="component" value="Chromosome"/>
</dbReference>
<feature type="domain" description="NERD" evidence="2">
    <location>
        <begin position="127"/>
        <end position="239"/>
    </location>
</feature>
<proteinExistence type="predicted"/>
<protein>
    <submittedName>
        <fullName evidence="3">NERD domain protein</fullName>
    </submittedName>
</protein>
<gene>
    <name evidence="3" type="ordered locus">Metbo_1503</name>
</gene>
<dbReference type="EMBL" id="CP002551">
    <property type="protein sequence ID" value="ADZ09735.1"/>
    <property type="molecule type" value="Genomic_DNA"/>
</dbReference>
<evidence type="ECO:0000313" key="3">
    <source>
        <dbReference type="EMBL" id="ADZ09735.1"/>
    </source>
</evidence>
<keyword evidence="1" id="KW-0812">Transmembrane</keyword>
<dbReference type="RefSeq" id="WP_013645086.1">
    <property type="nucleotide sequence ID" value="NC_015216.1"/>
</dbReference>
<organism evidence="3 4">
    <name type="scientific">Methanobacterium lacus (strain AL-21)</name>
    <dbReference type="NCBI Taxonomy" id="877455"/>
    <lineage>
        <taxon>Archaea</taxon>
        <taxon>Methanobacteriati</taxon>
        <taxon>Methanobacteriota</taxon>
        <taxon>Methanomada group</taxon>
        <taxon>Methanobacteria</taxon>
        <taxon>Methanobacteriales</taxon>
        <taxon>Methanobacteriaceae</taxon>
        <taxon>Methanobacterium</taxon>
    </lineage>
</organism>
<keyword evidence="1" id="KW-0472">Membrane</keyword>
<reference evidence="3 4" key="2">
    <citation type="journal article" date="2014" name="Int. J. Syst. Evol. Microbiol.">
        <title>Methanobacterium paludis sp. nov. and a novel strain of Methanobacterium lacus isolated from northern peatlands.</title>
        <authorList>
            <person name="Cadillo-Quiroz H."/>
            <person name="Brauer S.L."/>
            <person name="Goodson N."/>
            <person name="Yavitt J.B."/>
            <person name="Zinder S.H."/>
        </authorList>
    </citation>
    <scope>NUCLEOTIDE SEQUENCE [LARGE SCALE GENOMIC DNA]</scope>
    <source>
        <strain evidence="3 4">AL-21</strain>
    </source>
</reference>
<evidence type="ECO:0000256" key="1">
    <source>
        <dbReference type="SAM" id="Phobius"/>
    </source>
</evidence>
<dbReference type="PROSITE" id="PS50965">
    <property type="entry name" value="NERD"/>
    <property type="match status" value="1"/>
</dbReference>
<dbReference type="AlphaFoldDB" id="F0T8I4"/>
<dbReference type="OrthoDB" id="101755at2157"/>
<keyword evidence="1" id="KW-1133">Transmembrane helix</keyword>
<evidence type="ECO:0000313" key="4">
    <source>
        <dbReference type="Proteomes" id="UP000007490"/>
    </source>
</evidence>
<evidence type="ECO:0000259" key="2">
    <source>
        <dbReference type="PROSITE" id="PS50965"/>
    </source>
</evidence>
<dbReference type="InterPro" id="IPR011528">
    <property type="entry name" value="NERD"/>
</dbReference>
<keyword evidence="4" id="KW-1185">Reference proteome</keyword>
<sequence>MVSNKEIVDKYDNGLLVCLNCEYSYALEPGESPDDFILKCSCGGKLNYQKSEREIQTRTKGFAEKKSDQNKFKKRLGLYSCTLGAVVFVGSIIMSQVVLGMIALFLSVFVGTRLYSSGVENGKRWNKGILGEKRVIKYLNMLPEAYFVFNDVKFPGSYGDLDHIVVGPTGIFVIETKNYQGSYVVKEDGWYYQNGEGIKKSKGQPGKQVMRNAMSLKRFMATNNINMKGVWIDPIVTLVNNNFEIIEKPEYYNVLSPSAIPKFIVNKKNHTAPSILQRTIDLIEPYCTELSYLEEDRAS</sequence>
<name>F0T8I4_METLA</name>
<dbReference type="eggNOG" id="arCOG06670">
    <property type="taxonomic scope" value="Archaea"/>
</dbReference>
<feature type="transmembrane region" description="Helical" evidence="1">
    <location>
        <begin position="76"/>
        <end position="93"/>
    </location>
</feature>
<dbReference type="Pfam" id="PF08378">
    <property type="entry name" value="NERD"/>
    <property type="match status" value="1"/>
</dbReference>
<reference evidence="4" key="1">
    <citation type="submission" date="2011-02" db="EMBL/GenBank/DDBJ databases">
        <title>Complete sequence of Methanobacterium sp. AL-21.</title>
        <authorList>
            <consortium name="US DOE Joint Genome Institute"/>
            <person name="Lucas S."/>
            <person name="Copeland A."/>
            <person name="Lapidus A."/>
            <person name="Cheng J.-F."/>
            <person name="Goodwin L."/>
            <person name="Pitluck S."/>
            <person name="Chertkov O."/>
            <person name="Detter J.C."/>
            <person name="Han C."/>
            <person name="Tapia R."/>
            <person name="Land M."/>
            <person name="Hauser L."/>
            <person name="Kyrpides N."/>
            <person name="Ivanova N."/>
            <person name="Mikhailova N."/>
            <person name="Pagani I."/>
            <person name="Cadillo-Quiroz H."/>
            <person name="Imachi H."/>
            <person name="Zinder S."/>
            <person name="Liu W."/>
            <person name="Woyke T."/>
        </authorList>
    </citation>
    <scope>NUCLEOTIDE SEQUENCE [LARGE SCALE GENOMIC DNA]</scope>
    <source>
        <strain evidence="4">AL-21</strain>
    </source>
</reference>
<dbReference type="HOGENOM" id="CLU_088143_0_0_2"/>
<accession>F0T8I4</accession>
<dbReference type="KEGG" id="mel:Metbo_1503"/>